<keyword evidence="3 14" id="KW-0028">Amino-acid biosynthesis</keyword>
<feature type="domain" description="Glutamine amidotransferase" evidence="15">
    <location>
        <begin position="5"/>
        <end position="186"/>
    </location>
</feature>
<evidence type="ECO:0000256" key="2">
    <source>
        <dbReference type="ARBA" id="ARBA00005009"/>
    </source>
</evidence>
<evidence type="ECO:0000256" key="8">
    <source>
        <dbReference type="ARBA" id="ARBA00022962"/>
    </source>
</evidence>
<reference evidence="18 19" key="1">
    <citation type="submission" date="2018-03" db="EMBL/GenBank/DDBJ databases">
        <title>Draft genome sequence of the first documented clinical Siccibacter turicensis isolate in Austria.</title>
        <authorList>
            <person name="Lepuschitz S."/>
            <person name="Pekard-Amenitsch S."/>
            <person name="Haunold R."/>
            <person name="Schill S."/>
            <person name="Mach R."/>
            <person name="Allerberger F."/>
            <person name="Ruppitsch W."/>
            <person name="Forsythe S.J."/>
        </authorList>
    </citation>
    <scope>NUCLEOTIDE SEQUENCE [LARGE SCALE GENOMIC DNA]</scope>
    <source>
        <strain evidence="18 19">6100069499-17</strain>
    </source>
</reference>
<comment type="caution">
    <text evidence="18">The sequence shown here is derived from an EMBL/GenBank/DDBJ whole genome shotgun (WGS) entry which is preliminary data.</text>
</comment>
<keyword evidence="19" id="KW-1185">Reference proteome</keyword>
<keyword evidence="14" id="KW-0479">Metal-binding</keyword>
<dbReference type="GO" id="GO:0016829">
    <property type="term" value="F:lyase activity"/>
    <property type="evidence" value="ECO:0007669"/>
    <property type="project" value="UniProtKB-KW"/>
</dbReference>
<evidence type="ECO:0000256" key="7">
    <source>
        <dbReference type="ARBA" id="ARBA00022909"/>
    </source>
</evidence>
<keyword evidence="5 14" id="KW-0808">Transferase</keyword>
<comment type="similarity">
    <text evidence="12">In the C-terminal section; belongs to the anthranilate phosphoribosyltransferase family.</text>
</comment>
<dbReference type="InterPro" id="IPR000312">
    <property type="entry name" value="Glycosyl_Trfase_fam3"/>
</dbReference>
<name>A0A2P8VL38_9ENTR</name>
<dbReference type="FunFam" id="3.40.1030.10:FF:000002">
    <property type="entry name" value="Anthranilate phosphoribosyltransferase"/>
    <property type="match status" value="1"/>
</dbReference>
<dbReference type="PRINTS" id="PR00097">
    <property type="entry name" value="ANTSNTHASEII"/>
</dbReference>
<feature type="binding site" evidence="14">
    <location>
        <position position="278"/>
    </location>
    <ligand>
        <name>5-phospho-alpha-D-ribose 1-diphosphate</name>
        <dbReference type="ChEBI" id="CHEBI:58017"/>
    </ligand>
</feature>
<feature type="binding site" evidence="14">
    <location>
        <begin position="281"/>
        <end position="282"/>
    </location>
    <ligand>
        <name>5-phospho-alpha-D-ribose 1-diphosphate</name>
        <dbReference type="ChEBI" id="CHEBI:58017"/>
    </ligand>
</feature>
<feature type="binding site" evidence="14">
    <location>
        <position position="364"/>
    </location>
    <ligand>
        <name>anthranilate</name>
        <dbReference type="ChEBI" id="CHEBI:16567"/>
        <label>2</label>
    </ligand>
</feature>
<comment type="caution">
    <text evidence="14">Lacks conserved residue(s) required for the propagation of feature annotation.</text>
</comment>
<evidence type="ECO:0000256" key="6">
    <source>
        <dbReference type="ARBA" id="ARBA00022822"/>
    </source>
</evidence>
<feature type="binding site" evidence="14">
    <location>
        <position position="309"/>
    </location>
    <ligand>
        <name>anthranilate</name>
        <dbReference type="ChEBI" id="CHEBI:16567"/>
        <label>1</label>
    </ligand>
</feature>
<dbReference type="GO" id="GO:0004048">
    <property type="term" value="F:anthranilate phosphoribosyltransferase activity"/>
    <property type="evidence" value="ECO:0007669"/>
    <property type="project" value="UniProtKB-UniRule"/>
</dbReference>
<protein>
    <recommendedName>
        <fullName evidence="14">Anthranilate phosphoribosyltransferase</fullName>
        <ecNumber evidence="14">2.4.2.18</ecNumber>
    </recommendedName>
</protein>
<keyword evidence="6 14" id="KW-0822">Tryptophan biosynthesis</keyword>
<keyword evidence="14" id="KW-0460">Magnesium</keyword>
<dbReference type="PROSITE" id="PS51273">
    <property type="entry name" value="GATASE_TYPE_1"/>
    <property type="match status" value="1"/>
</dbReference>
<keyword evidence="9 14" id="KW-0057">Aromatic amino acid biosynthesis</keyword>
<dbReference type="EMBL" id="PYEP01000003">
    <property type="protein sequence ID" value="PSN08273.1"/>
    <property type="molecule type" value="Genomic_DNA"/>
</dbReference>
<dbReference type="NCBIfam" id="NF007073">
    <property type="entry name" value="PRK09522.1"/>
    <property type="match status" value="1"/>
</dbReference>
<evidence type="ECO:0000256" key="5">
    <source>
        <dbReference type="ARBA" id="ARBA00022679"/>
    </source>
</evidence>
<dbReference type="Gene3D" id="1.20.970.10">
    <property type="entry name" value="Transferase, Pyrimidine Nucleoside Phosphorylase, Chain C"/>
    <property type="match status" value="1"/>
</dbReference>
<evidence type="ECO:0000256" key="11">
    <source>
        <dbReference type="ARBA" id="ARBA00053037"/>
    </source>
</evidence>
<evidence type="ECO:0000259" key="17">
    <source>
        <dbReference type="Pfam" id="PF02885"/>
    </source>
</evidence>
<dbReference type="InterPro" id="IPR029062">
    <property type="entry name" value="Class_I_gatase-like"/>
</dbReference>
<keyword evidence="8 18" id="KW-0315">Glutamine amidotransferase</keyword>
<dbReference type="OrthoDB" id="9806430at2"/>
<comment type="catalytic activity">
    <reaction evidence="10 14">
        <text>N-(5-phospho-beta-D-ribosyl)anthranilate + diphosphate = 5-phospho-alpha-D-ribose 1-diphosphate + anthranilate</text>
        <dbReference type="Rhea" id="RHEA:11768"/>
        <dbReference type="ChEBI" id="CHEBI:16567"/>
        <dbReference type="ChEBI" id="CHEBI:18277"/>
        <dbReference type="ChEBI" id="CHEBI:33019"/>
        <dbReference type="ChEBI" id="CHEBI:58017"/>
        <dbReference type="EC" id="2.4.2.18"/>
    </reaction>
</comment>
<dbReference type="FunFam" id="3.40.50.880:FF:000003">
    <property type="entry name" value="Anthranilate synthase component II"/>
    <property type="match status" value="1"/>
</dbReference>
<dbReference type="InterPro" id="IPR036320">
    <property type="entry name" value="Glycosyl_Trfase_fam3_N_dom_sf"/>
</dbReference>
<comment type="pathway">
    <text evidence="2">Cofactor biosynthesis; tetrahydrofolate biosynthesis; 4-aminobenzoate from chorismate: step 1/2.</text>
</comment>
<feature type="domain" description="Glycosyl transferase family 3 N-terminal" evidence="17">
    <location>
        <begin position="201"/>
        <end position="263"/>
    </location>
</feature>
<evidence type="ECO:0000256" key="13">
    <source>
        <dbReference type="ARBA" id="ARBA00062013"/>
    </source>
</evidence>
<dbReference type="InterPro" id="IPR006221">
    <property type="entry name" value="TrpG/PapA_dom"/>
</dbReference>
<sequence length="531" mass="56709">MADILLLDNFDSFTYNLADQLRASGHNVVIYRNHVSAQTLIERLATMDNPVLMLSPGPGTPSEAGCMPELLARVRGKLPIIGICLGHQAIVEAYGGYVGQAGEILHGKASSIEHDGIGMFSGLTNPLPVARYHSLVGSNVPAGLTVNAHFNGMVMAVRHDTDRVCGFQFHPESILTTQGARLLEQTLAWALTTRQPQNAIQPILEKLYGAQTLSQQESHQLFSAVIRGELKPEQLAAALVSMKVRGEQPVEIAGAARALLENAAPFPRPDYPFADIVGTGGDGSNSINISTASAFVAAALGLKVAKHGNRSVSSRSGSSDLLAAFGINLDMSAEASREALDELGVCFLFAPKYHTGFRHAMPVRQQLKTRTLFNVLGPLINPAHPPLALIGVYSPELVLPIAETLRVLGYQRAAVVHSGGMDEVSLHAPTVVAELCEGEIRNYQLTADDFGLTPYAQEELAGGTPEENRDILTRLLQGKGERAHEAAVAANVAMLMRLHGKEDLKANVQQVLTVLHNGGAYDCVTALAARG</sequence>
<evidence type="ECO:0000256" key="1">
    <source>
        <dbReference type="ARBA" id="ARBA00004907"/>
    </source>
</evidence>
<dbReference type="GO" id="GO:0046656">
    <property type="term" value="P:folic acid biosynthetic process"/>
    <property type="evidence" value="ECO:0007669"/>
    <property type="project" value="UniProtKB-KW"/>
</dbReference>
<proteinExistence type="inferred from homology"/>
<dbReference type="PANTHER" id="PTHR43285:SF2">
    <property type="entry name" value="ANTHRANILATE PHOSPHORIBOSYLTRANSFERASE"/>
    <property type="match status" value="1"/>
</dbReference>
<accession>A0A2P8VL38</accession>
<evidence type="ECO:0000259" key="15">
    <source>
        <dbReference type="Pfam" id="PF00117"/>
    </source>
</evidence>
<evidence type="ECO:0000256" key="12">
    <source>
        <dbReference type="ARBA" id="ARBA00061188"/>
    </source>
</evidence>
<comment type="cofactor">
    <cofactor evidence="14">
        <name>Mg(2+)</name>
        <dbReference type="ChEBI" id="CHEBI:18420"/>
    </cofactor>
    <text evidence="14">Binds 2 magnesium ions per monomer.</text>
</comment>
<dbReference type="Gene3D" id="3.40.1030.10">
    <property type="entry name" value="Nucleoside phosphorylase/phosphoribosyltransferase catalytic domain"/>
    <property type="match status" value="1"/>
</dbReference>
<dbReference type="NCBIfam" id="TIGR01245">
    <property type="entry name" value="trpD"/>
    <property type="match status" value="1"/>
</dbReference>
<dbReference type="SUPFAM" id="SSF52317">
    <property type="entry name" value="Class I glutamine amidotransferase-like"/>
    <property type="match status" value="1"/>
</dbReference>
<keyword evidence="4 14" id="KW-0328">Glycosyltransferase</keyword>
<comment type="function">
    <text evidence="11">Part of a heterodimeric complex that catalyzes the two-step biosynthesis of 4-amino-4-deoxychorismate (ADC), a precursor of p-aminobenzoate (PABA) and tetrahydrofolate. In the first step, a glutamine amidotransferase (PabA) generates ammonia as a substrate that, along with chorismate, is used in the second step, catalyzed by aminodeoxychorismate synthase (PabB) to produce ADC. PabA converts glutamine into glutamate only in the presence of stoichiometric amounts of PabB.</text>
</comment>
<dbReference type="STRING" id="1388748.GCA_000463155_02739"/>
<comment type="pathway">
    <text evidence="1 14">Amino-acid biosynthesis; L-tryptophan biosynthesis; L-tryptophan from chorismate: step 2/5.</text>
</comment>
<comment type="similarity">
    <text evidence="14">Belongs to the anthranilate phosphoribosyltransferase family.</text>
</comment>
<dbReference type="PRINTS" id="PR00099">
    <property type="entry name" value="CPSGATASE"/>
</dbReference>
<feature type="binding site" evidence="14">
    <location>
        <position position="422"/>
    </location>
    <ligand>
        <name>Mg(2+)</name>
        <dbReference type="ChEBI" id="CHEBI:18420"/>
        <label>2</label>
    </ligand>
</feature>
<dbReference type="SUPFAM" id="SSF47648">
    <property type="entry name" value="Nucleoside phosphorylase/phosphoribosyltransferase N-terminal domain"/>
    <property type="match status" value="1"/>
</dbReference>
<dbReference type="UniPathway" id="UPA00035">
    <property type="reaction ID" value="UER00041"/>
</dbReference>
<feature type="binding site" evidence="14">
    <location>
        <begin position="288"/>
        <end position="291"/>
    </location>
    <ligand>
        <name>5-phospho-alpha-D-ribose 1-diphosphate</name>
        <dbReference type="ChEBI" id="CHEBI:58017"/>
    </ligand>
</feature>
<dbReference type="InterPro" id="IPR005940">
    <property type="entry name" value="Anthranilate_Pribosyl_Tfrase"/>
</dbReference>
<comment type="function">
    <text evidence="14">Catalyzes the transfer of the phosphoribosyl group of 5-phosphorylribose-1-pyrophosphate (PRPP) to anthranilate to yield N-(5'-phosphoribosyl)-anthranilate (PRA).</text>
</comment>
<dbReference type="NCBIfam" id="TIGR00566">
    <property type="entry name" value="trpG_papA"/>
    <property type="match status" value="1"/>
</dbReference>
<evidence type="ECO:0000256" key="14">
    <source>
        <dbReference type="HAMAP-Rule" id="MF_00211"/>
    </source>
</evidence>
<comment type="subunit">
    <text evidence="13">Monomer. Heterodimer consisting of two non-identical subunits: a glutamine amidotransferase subunit (PabA) and a aminodeoxychorismate synthase subunit (PabB).</text>
</comment>
<dbReference type="FunFam" id="1.20.970.10:FF:000003">
    <property type="entry name" value="Anthranilate phosphoribosyltransferase"/>
    <property type="match status" value="1"/>
</dbReference>
<keyword evidence="18" id="KW-0456">Lyase</keyword>
<dbReference type="GO" id="GO:0000162">
    <property type="term" value="P:L-tryptophan biosynthetic process"/>
    <property type="evidence" value="ECO:0007669"/>
    <property type="project" value="UniProtKB-UniRule"/>
</dbReference>
<dbReference type="PRINTS" id="PR00096">
    <property type="entry name" value="GATASE"/>
</dbReference>
<feature type="binding site" evidence="14">
    <location>
        <position position="286"/>
    </location>
    <ligand>
        <name>5-phospho-alpha-D-ribose 1-diphosphate</name>
        <dbReference type="ChEBI" id="CHEBI:58017"/>
    </ligand>
</feature>
<feature type="binding site" evidence="14">
    <location>
        <position position="278"/>
    </location>
    <ligand>
        <name>anthranilate</name>
        <dbReference type="ChEBI" id="CHEBI:16567"/>
        <label>1</label>
    </ligand>
</feature>
<dbReference type="Pfam" id="PF00117">
    <property type="entry name" value="GATase"/>
    <property type="match status" value="1"/>
</dbReference>
<dbReference type="InterPro" id="IPR017459">
    <property type="entry name" value="Glycosyl_Trfase_fam3_N_dom"/>
</dbReference>
<feature type="binding site" evidence="14">
    <location>
        <position position="290"/>
    </location>
    <ligand>
        <name>Mg(2+)</name>
        <dbReference type="ChEBI" id="CHEBI:18420"/>
        <label>1</label>
    </ligand>
</feature>
<evidence type="ECO:0000313" key="19">
    <source>
        <dbReference type="Proteomes" id="UP000240212"/>
    </source>
</evidence>
<organism evidence="18 19">
    <name type="scientific">Siccibacter turicensis</name>
    <dbReference type="NCBI Taxonomy" id="357233"/>
    <lineage>
        <taxon>Bacteria</taxon>
        <taxon>Pseudomonadati</taxon>
        <taxon>Pseudomonadota</taxon>
        <taxon>Gammaproteobacteria</taxon>
        <taxon>Enterobacterales</taxon>
        <taxon>Enterobacteriaceae</taxon>
        <taxon>Siccibacter</taxon>
    </lineage>
</organism>
<evidence type="ECO:0000256" key="10">
    <source>
        <dbReference type="ARBA" id="ARBA00052328"/>
    </source>
</evidence>
<feature type="binding site" evidence="14">
    <location>
        <begin position="306"/>
        <end position="314"/>
    </location>
    <ligand>
        <name>5-phospho-alpha-D-ribose 1-diphosphate</name>
        <dbReference type="ChEBI" id="CHEBI:58017"/>
    </ligand>
</feature>
<dbReference type="AlphaFoldDB" id="A0A2P8VL38"/>
<feature type="binding site" evidence="14">
    <location>
        <position position="318"/>
    </location>
    <ligand>
        <name>5-phospho-alpha-D-ribose 1-diphosphate</name>
        <dbReference type="ChEBI" id="CHEBI:58017"/>
    </ligand>
</feature>
<dbReference type="InterPro" id="IPR017926">
    <property type="entry name" value="GATASE"/>
</dbReference>
<feature type="domain" description="Glycosyl transferase family 3" evidence="16">
    <location>
        <begin position="271"/>
        <end position="521"/>
    </location>
</feature>
<feature type="binding site" evidence="14">
    <location>
        <position position="423"/>
    </location>
    <ligand>
        <name>Mg(2+)</name>
        <dbReference type="ChEBI" id="CHEBI:18420"/>
        <label>2</label>
    </ligand>
</feature>
<comment type="subunit">
    <text evidence="14">Homodimer.</text>
</comment>
<dbReference type="Proteomes" id="UP000240212">
    <property type="component" value="Unassembled WGS sequence"/>
</dbReference>
<dbReference type="EC" id="2.4.2.18" evidence="14"/>
<dbReference type="Pfam" id="PF00591">
    <property type="entry name" value="Glycos_transf_3"/>
    <property type="match status" value="1"/>
</dbReference>
<dbReference type="InterPro" id="IPR035902">
    <property type="entry name" value="Nuc_phospho_transferase"/>
</dbReference>
<evidence type="ECO:0000256" key="9">
    <source>
        <dbReference type="ARBA" id="ARBA00023141"/>
    </source>
</evidence>
<dbReference type="GO" id="GO:0000287">
    <property type="term" value="F:magnesium ion binding"/>
    <property type="evidence" value="ECO:0007669"/>
    <property type="project" value="UniProtKB-UniRule"/>
</dbReference>
<keyword evidence="7" id="KW-0289">Folate biosynthesis</keyword>
<dbReference type="SUPFAM" id="SSF52418">
    <property type="entry name" value="Nucleoside phosphorylase/phosphoribosyltransferase catalytic domain"/>
    <property type="match status" value="1"/>
</dbReference>
<feature type="binding site" evidence="14">
    <location>
        <position position="423"/>
    </location>
    <ligand>
        <name>Mg(2+)</name>
        <dbReference type="ChEBI" id="CHEBI:18420"/>
        <label>1</label>
    </ligand>
</feature>
<dbReference type="GO" id="GO:0005829">
    <property type="term" value="C:cytosol"/>
    <property type="evidence" value="ECO:0007669"/>
    <property type="project" value="TreeGrafter"/>
</dbReference>
<dbReference type="HAMAP" id="MF_00211">
    <property type="entry name" value="TrpD"/>
    <property type="match status" value="1"/>
</dbReference>
<evidence type="ECO:0000256" key="3">
    <source>
        <dbReference type="ARBA" id="ARBA00022605"/>
    </source>
</evidence>
<evidence type="ECO:0000259" key="16">
    <source>
        <dbReference type="Pfam" id="PF00591"/>
    </source>
</evidence>
<evidence type="ECO:0000313" key="18">
    <source>
        <dbReference type="EMBL" id="PSN08273.1"/>
    </source>
</evidence>
<dbReference type="CDD" id="cd01743">
    <property type="entry name" value="GATase1_Anthranilate_Synthase"/>
    <property type="match status" value="1"/>
</dbReference>
<evidence type="ECO:0000256" key="4">
    <source>
        <dbReference type="ARBA" id="ARBA00022676"/>
    </source>
</evidence>
<gene>
    <name evidence="14" type="primary">trpD</name>
    <name evidence="18" type="ORF">C7G83_08870</name>
</gene>
<dbReference type="RefSeq" id="WP_106876939.1">
    <property type="nucleotide sequence ID" value="NZ_PYEP01000003.1"/>
</dbReference>
<dbReference type="Pfam" id="PF02885">
    <property type="entry name" value="Glycos_trans_3N"/>
    <property type="match status" value="1"/>
</dbReference>
<dbReference type="Gene3D" id="3.40.50.880">
    <property type="match status" value="1"/>
</dbReference>
<dbReference type="PANTHER" id="PTHR43285">
    <property type="entry name" value="ANTHRANILATE PHOSPHORIBOSYLTRANSFERASE"/>
    <property type="match status" value="1"/>
</dbReference>